<dbReference type="EMBL" id="JAHLQT010035946">
    <property type="protein sequence ID" value="KAG7158006.1"/>
    <property type="molecule type" value="Genomic_DNA"/>
</dbReference>
<keyword evidence="1" id="KW-0732">Signal</keyword>
<evidence type="ECO:0000313" key="3">
    <source>
        <dbReference type="Proteomes" id="UP000747542"/>
    </source>
</evidence>
<comment type="caution">
    <text evidence="2">The sequence shown here is derived from an EMBL/GenBank/DDBJ whole genome shotgun (WGS) entry which is preliminary data.</text>
</comment>
<accession>A0A8J5JL38</accession>
<organism evidence="2 3">
    <name type="scientific">Homarus americanus</name>
    <name type="common">American lobster</name>
    <dbReference type="NCBI Taxonomy" id="6706"/>
    <lineage>
        <taxon>Eukaryota</taxon>
        <taxon>Metazoa</taxon>
        <taxon>Ecdysozoa</taxon>
        <taxon>Arthropoda</taxon>
        <taxon>Crustacea</taxon>
        <taxon>Multicrustacea</taxon>
        <taxon>Malacostraca</taxon>
        <taxon>Eumalacostraca</taxon>
        <taxon>Eucarida</taxon>
        <taxon>Decapoda</taxon>
        <taxon>Pleocyemata</taxon>
        <taxon>Astacidea</taxon>
        <taxon>Nephropoidea</taxon>
        <taxon>Nephropidae</taxon>
        <taxon>Homarus</taxon>
    </lineage>
</organism>
<sequence length="105" mass="12280">MRMMAGYLPSITWVFLLALFFTPTPARSEDFGRFRSSATPAHEPEYAFEIGGVDATRPNSGAIIHNPYSNYRPPVLFGPRPRPRPTWYYNQYNQHQIRPYWYYSG</sequence>
<reference evidence="2" key="1">
    <citation type="journal article" date="2021" name="Sci. Adv.">
        <title>The American lobster genome reveals insights on longevity, neural, and immune adaptations.</title>
        <authorList>
            <person name="Polinski J.M."/>
            <person name="Zimin A.V."/>
            <person name="Clark K.F."/>
            <person name="Kohn A.B."/>
            <person name="Sadowski N."/>
            <person name="Timp W."/>
            <person name="Ptitsyn A."/>
            <person name="Khanna P."/>
            <person name="Romanova D.Y."/>
            <person name="Williams P."/>
            <person name="Greenwood S.J."/>
            <person name="Moroz L.L."/>
            <person name="Walt D.R."/>
            <person name="Bodnar A.G."/>
        </authorList>
    </citation>
    <scope>NUCLEOTIDE SEQUENCE</scope>
    <source>
        <strain evidence="2">GMGI-L3</strain>
    </source>
</reference>
<dbReference type="Proteomes" id="UP000747542">
    <property type="component" value="Unassembled WGS sequence"/>
</dbReference>
<name>A0A8J5JL38_HOMAM</name>
<dbReference type="AlphaFoldDB" id="A0A8J5JL38"/>
<keyword evidence="3" id="KW-1185">Reference proteome</keyword>
<evidence type="ECO:0000313" key="2">
    <source>
        <dbReference type="EMBL" id="KAG7158006.1"/>
    </source>
</evidence>
<proteinExistence type="predicted"/>
<evidence type="ECO:0008006" key="4">
    <source>
        <dbReference type="Google" id="ProtNLM"/>
    </source>
</evidence>
<feature type="chain" id="PRO_5035174482" description="Secreted protein" evidence="1">
    <location>
        <begin position="29"/>
        <end position="105"/>
    </location>
</feature>
<evidence type="ECO:0000256" key="1">
    <source>
        <dbReference type="SAM" id="SignalP"/>
    </source>
</evidence>
<gene>
    <name evidence="2" type="ORF">Hamer_G014887</name>
</gene>
<protein>
    <recommendedName>
        <fullName evidence="4">Secreted protein</fullName>
    </recommendedName>
</protein>
<feature type="signal peptide" evidence="1">
    <location>
        <begin position="1"/>
        <end position="28"/>
    </location>
</feature>